<evidence type="ECO:0000256" key="2">
    <source>
        <dbReference type="ARBA" id="ARBA00022490"/>
    </source>
</evidence>
<comment type="similarity">
    <text evidence="1 6">Belongs to the peptidase S14 family.</text>
</comment>
<evidence type="ECO:0000256" key="3">
    <source>
        <dbReference type="ARBA" id="ARBA00022670"/>
    </source>
</evidence>
<dbReference type="PANTHER" id="PTHR10381">
    <property type="entry name" value="ATP-DEPENDENT CLP PROTEASE PROTEOLYTIC SUBUNIT"/>
    <property type="match status" value="1"/>
</dbReference>
<protein>
    <recommendedName>
        <fullName evidence="6">ATP-dependent Clp protease proteolytic subunit</fullName>
    </recommendedName>
</protein>
<keyword evidence="2" id="KW-0963">Cytoplasm</keyword>
<dbReference type="GO" id="GO:0009368">
    <property type="term" value="C:endopeptidase Clp complex"/>
    <property type="evidence" value="ECO:0007669"/>
    <property type="project" value="TreeGrafter"/>
</dbReference>
<dbReference type="EMBL" id="BSCH01000011">
    <property type="protein sequence ID" value="GLG90410.1"/>
    <property type="molecule type" value="Genomic_DNA"/>
</dbReference>
<evidence type="ECO:0000313" key="8">
    <source>
        <dbReference type="Proteomes" id="UP001145094"/>
    </source>
</evidence>
<dbReference type="PRINTS" id="PR00127">
    <property type="entry name" value="CLPPROTEASEP"/>
</dbReference>
<evidence type="ECO:0000256" key="4">
    <source>
        <dbReference type="ARBA" id="ARBA00022801"/>
    </source>
</evidence>
<proteinExistence type="inferred from homology"/>
<dbReference type="Proteomes" id="UP001145094">
    <property type="component" value="Unassembled WGS sequence"/>
</dbReference>
<evidence type="ECO:0000256" key="6">
    <source>
        <dbReference type="RuleBase" id="RU003567"/>
    </source>
</evidence>
<evidence type="ECO:0000256" key="5">
    <source>
        <dbReference type="ARBA" id="ARBA00022825"/>
    </source>
</evidence>
<dbReference type="Pfam" id="PF00574">
    <property type="entry name" value="CLP_protease"/>
    <property type="match status" value="1"/>
</dbReference>
<dbReference type="RefSeq" id="WP_281845264.1">
    <property type="nucleotide sequence ID" value="NZ_BSCH01000011.1"/>
</dbReference>
<dbReference type="PANTHER" id="PTHR10381:SF70">
    <property type="entry name" value="ATP-DEPENDENT CLP PROTEASE PROTEOLYTIC SUBUNIT"/>
    <property type="match status" value="1"/>
</dbReference>
<gene>
    <name evidence="7" type="primary">clpP</name>
    <name evidence="7" type="ORF">Selli2_18370</name>
</gene>
<dbReference type="GO" id="GO:0004252">
    <property type="term" value="F:serine-type endopeptidase activity"/>
    <property type="evidence" value="ECO:0007669"/>
    <property type="project" value="InterPro"/>
</dbReference>
<reference evidence="7" key="3">
    <citation type="journal article" date="2023" name="Int. J. Syst. Evol. Microbiol.">
        <title>Sellimonas catena sp. nov., isolated from human faeces.</title>
        <authorList>
            <person name="Hisatomi A."/>
            <person name="Ohkuma M."/>
            <person name="Sakamoto M."/>
        </authorList>
    </citation>
    <scope>NUCLEOTIDE SEQUENCE</scope>
    <source>
        <strain evidence="7">18CBH55</strain>
    </source>
</reference>
<dbReference type="GO" id="GO:0051117">
    <property type="term" value="F:ATPase binding"/>
    <property type="evidence" value="ECO:0007669"/>
    <property type="project" value="TreeGrafter"/>
</dbReference>
<accession>A0A9W6FG10</accession>
<dbReference type="GO" id="GO:0006515">
    <property type="term" value="P:protein quality control for misfolded or incompletely synthesized proteins"/>
    <property type="evidence" value="ECO:0007669"/>
    <property type="project" value="TreeGrafter"/>
</dbReference>
<dbReference type="Gene3D" id="3.90.226.10">
    <property type="entry name" value="2-enoyl-CoA Hydratase, Chain A, domain 1"/>
    <property type="match status" value="1"/>
</dbReference>
<dbReference type="InterPro" id="IPR029045">
    <property type="entry name" value="ClpP/crotonase-like_dom_sf"/>
</dbReference>
<keyword evidence="5" id="KW-0720">Serine protease</keyword>
<keyword evidence="4" id="KW-0378">Hydrolase</keyword>
<dbReference type="InterPro" id="IPR001907">
    <property type="entry name" value="ClpP"/>
</dbReference>
<evidence type="ECO:0000256" key="1">
    <source>
        <dbReference type="ARBA" id="ARBA00007039"/>
    </source>
</evidence>
<dbReference type="SUPFAM" id="SSF52096">
    <property type="entry name" value="ClpP/crotonase"/>
    <property type="match status" value="1"/>
</dbReference>
<dbReference type="AlphaFoldDB" id="A0A9W6FG10"/>
<sequence length="231" mass="26182">MKHRIDIRGNLIPNDYKWFYDWFEEDSTCPRDVQKVLDQAVEGDEIEVYISSPGGVIEVGTEIYTALRSAKNVKIYITGRACSAASIVAMAAYCEMAPTALMMVHCVSTRASGNHNDMEHTAEVLRTADQALCRAYMQKAGMTEQEALDMMNHETWMTAEQAKERGLIDAVMFEEQEEPGYMVAGEDFRLPSEEKMNQVKKIMRGKTDAQEASVFLMQMQTEILKLKGERK</sequence>
<comment type="caution">
    <text evidence="7">The sequence shown here is derived from an EMBL/GenBank/DDBJ whole genome shotgun (WGS) entry which is preliminary data.</text>
</comment>
<dbReference type="GO" id="GO:0004176">
    <property type="term" value="F:ATP-dependent peptidase activity"/>
    <property type="evidence" value="ECO:0007669"/>
    <property type="project" value="InterPro"/>
</dbReference>
<reference evidence="7" key="1">
    <citation type="submission" date="2022-11" db="EMBL/GenBank/DDBJ databases">
        <title>Draft genome sequence of Sellimonas catena strain 18CBH55.</title>
        <authorList>
            <person name="Atsushi H."/>
            <person name="Moriya O."/>
            <person name="Mitsuo S."/>
        </authorList>
    </citation>
    <scope>NUCLEOTIDE SEQUENCE</scope>
    <source>
        <strain evidence="7">18CBH55</strain>
    </source>
</reference>
<dbReference type="NCBIfam" id="NF045542">
    <property type="entry name" value="Clp_rel_HeadMat"/>
    <property type="match status" value="1"/>
</dbReference>
<name>A0A9W6FG10_9FIRM</name>
<evidence type="ECO:0000313" key="7">
    <source>
        <dbReference type="EMBL" id="GLG90410.1"/>
    </source>
</evidence>
<organism evidence="7 8">
    <name type="scientific">Sellimonas catena</name>
    <dbReference type="NCBI Taxonomy" id="2994035"/>
    <lineage>
        <taxon>Bacteria</taxon>
        <taxon>Bacillati</taxon>
        <taxon>Bacillota</taxon>
        <taxon>Clostridia</taxon>
        <taxon>Lachnospirales</taxon>
        <taxon>Lachnospiraceae</taxon>
        <taxon>Sellimonas</taxon>
    </lineage>
</organism>
<dbReference type="InterPro" id="IPR023562">
    <property type="entry name" value="ClpP/TepA"/>
</dbReference>
<dbReference type="CDD" id="cd07016">
    <property type="entry name" value="S14_ClpP_1"/>
    <property type="match status" value="1"/>
</dbReference>
<keyword evidence="3 7" id="KW-0645">Protease</keyword>
<reference evidence="7" key="2">
    <citation type="submission" date="2022-11" db="EMBL/GenBank/DDBJ databases">
        <title>Draft genome sequence of Sellimonas catena strain 18CBH55.</title>
        <authorList>
            <person name="Hisatomi A."/>
            <person name="Ohkuma M."/>
            <person name="Sakamoto M."/>
        </authorList>
    </citation>
    <scope>NUCLEOTIDE SEQUENCE</scope>
    <source>
        <strain evidence="7">18CBH55</strain>
    </source>
</reference>